<dbReference type="Proteomes" id="UP000028839">
    <property type="component" value="Unassembled WGS sequence"/>
</dbReference>
<dbReference type="HOGENOM" id="CLU_2808080_0_0_6"/>
<comment type="caution">
    <text evidence="1">The sequence shown here is derived from an EMBL/GenBank/DDBJ whole genome shotgun (WGS) entry which is preliminary data.</text>
</comment>
<organism evidence="1 2">
    <name type="scientific">Nitrosococcus oceani C-27</name>
    <dbReference type="NCBI Taxonomy" id="314279"/>
    <lineage>
        <taxon>Bacteria</taxon>
        <taxon>Pseudomonadati</taxon>
        <taxon>Pseudomonadota</taxon>
        <taxon>Gammaproteobacteria</taxon>
        <taxon>Chromatiales</taxon>
        <taxon>Chromatiaceae</taxon>
        <taxon>Nitrosococcus</taxon>
    </lineage>
</organism>
<dbReference type="EMBL" id="JPGN01000060">
    <property type="protein sequence ID" value="KFI19218.1"/>
    <property type="molecule type" value="Genomic_DNA"/>
</dbReference>
<protein>
    <recommendedName>
        <fullName evidence="3">Transposase</fullName>
    </recommendedName>
</protein>
<gene>
    <name evidence="1" type="ORF">IB75_09675</name>
</gene>
<accession>A0A0E2Z0T7</accession>
<name>A0A0E2Z0T7_9GAMM</name>
<reference evidence="1 2" key="1">
    <citation type="submission" date="2014-07" db="EMBL/GenBank/DDBJ databases">
        <title>Comparative analysis of Nitrosococcus oceani genome inventories of strains from Pacific and Atlantic gyres.</title>
        <authorList>
            <person name="Lim C.K."/>
            <person name="Wang L."/>
            <person name="Sayavedra-Soto L.A."/>
            <person name="Klotz M.G."/>
        </authorList>
    </citation>
    <scope>NUCLEOTIDE SEQUENCE [LARGE SCALE GENOMIC DNA]</scope>
    <source>
        <strain evidence="1 2">C-27</strain>
    </source>
</reference>
<sequence>MLEKSQCPDGIQSEARGQNTAFKIFFVGRAKYPCFKRKVQRQLSRKVEGSQQNGSISLWLTYTIPNN</sequence>
<evidence type="ECO:0000313" key="1">
    <source>
        <dbReference type="EMBL" id="KFI19218.1"/>
    </source>
</evidence>
<proteinExistence type="predicted"/>
<evidence type="ECO:0008006" key="3">
    <source>
        <dbReference type="Google" id="ProtNLM"/>
    </source>
</evidence>
<evidence type="ECO:0000313" key="2">
    <source>
        <dbReference type="Proteomes" id="UP000028839"/>
    </source>
</evidence>
<dbReference type="AlphaFoldDB" id="A0A0E2Z0T7"/>